<dbReference type="SUPFAM" id="SSF160544">
    <property type="entry name" value="EscU C-terminal domain-like"/>
    <property type="match status" value="1"/>
</dbReference>
<proteinExistence type="inferred from homology"/>
<dbReference type="PANTHER" id="PTHR30531">
    <property type="entry name" value="FLAGELLAR BIOSYNTHETIC PROTEIN FLHB"/>
    <property type="match status" value="1"/>
</dbReference>
<protein>
    <submittedName>
        <fullName evidence="2">Flagellar biosynthetic protein FlhB</fullName>
    </submittedName>
</protein>
<dbReference type="RefSeq" id="WP_221249972.1">
    <property type="nucleotide sequence ID" value="NZ_AP024355.1"/>
</dbReference>
<evidence type="ECO:0000313" key="3">
    <source>
        <dbReference type="Proteomes" id="UP001319827"/>
    </source>
</evidence>
<keyword evidence="2" id="KW-0969">Cilium</keyword>
<evidence type="ECO:0000256" key="1">
    <source>
        <dbReference type="ARBA" id="ARBA00010690"/>
    </source>
</evidence>
<organism evidence="2 3">
    <name type="scientific">Desulfuromonas versatilis</name>
    <dbReference type="NCBI Taxonomy" id="2802975"/>
    <lineage>
        <taxon>Bacteria</taxon>
        <taxon>Pseudomonadati</taxon>
        <taxon>Thermodesulfobacteriota</taxon>
        <taxon>Desulfuromonadia</taxon>
        <taxon>Desulfuromonadales</taxon>
        <taxon>Desulfuromonadaceae</taxon>
        <taxon>Desulfuromonas</taxon>
    </lineage>
</organism>
<name>A0ABN6E5F8_9BACT</name>
<keyword evidence="2" id="KW-0966">Cell projection</keyword>
<dbReference type="InterPro" id="IPR029025">
    <property type="entry name" value="T3SS_substrate_exporter_C"/>
</dbReference>
<reference evidence="2 3" key="1">
    <citation type="journal article" date="2016" name="C (Basel)">
        <title>Selective Growth of and Electricity Production by Marine Exoelectrogenic Bacteria in Self-Aggregated Hydrogel of Microbially Reduced Graphene Oxide.</title>
        <authorList>
            <person name="Yoshida N."/>
            <person name="Goto Y."/>
            <person name="Miyata Y."/>
        </authorList>
    </citation>
    <scope>NUCLEOTIDE SEQUENCE [LARGE SCALE GENOMIC DNA]</scope>
    <source>
        <strain evidence="2 3">NIT-T3</strain>
    </source>
</reference>
<dbReference type="Proteomes" id="UP001319827">
    <property type="component" value="Chromosome"/>
</dbReference>
<comment type="similarity">
    <text evidence="1">Belongs to the type III secretion exporter family.</text>
</comment>
<evidence type="ECO:0000313" key="2">
    <source>
        <dbReference type="EMBL" id="BCR06589.1"/>
    </source>
</evidence>
<dbReference type="InterPro" id="IPR006135">
    <property type="entry name" value="T3SS_substrate_exporter"/>
</dbReference>
<accession>A0ABN6E5F8</accession>
<dbReference type="PANTHER" id="PTHR30531:SF12">
    <property type="entry name" value="FLAGELLAR BIOSYNTHETIC PROTEIN FLHB"/>
    <property type="match status" value="1"/>
</dbReference>
<reference evidence="2 3" key="2">
    <citation type="journal article" date="2021" name="Int. J. Syst. Evol. Microbiol.">
        <title>Isolation and Polyphasic Characterization of Desulfuromonas versatilis sp. Nov., an Electrogenic Bacteria Capable of Versatile Metabolism Isolated from a Graphene Oxide-Reducing Enrichment Culture.</title>
        <authorList>
            <person name="Xie L."/>
            <person name="Yoshida N."/>
            <person name="Ishii S."/>
            <person name="Meng L."/>
        </authorList>
    </citation>
    <scope>NUCLEOTIDE SEQUENCE [LARGE SCALE GENOMIC DNA]</scope>
    <source>
        <strain evidence="2 3">NIT-T3</strain>
    </source>
</reference>
<keyword evidence="2" id="KW-0282">Flagellum</keyword>
<dbReference type="EMBL" id="AP024355">
    <property type="protein sequence ID" value="BCR06589.1"/>
    <property type="molecule type" value="Genomic_DNA"/>
</dbReference>
<sequence length="96" mass="10507">MAQDKPIEKAVALLYDRSRGDAPQVVAGGKGSVAQKIIETARKAGVEVVEDGDLLELLARVPVGQEIPLELYQAVAEILAFVYRVNNRYRERGEGQ</sequence>
<keyword evidence="3" id="KW-1185">Reference proteome</keyword>
<dbReference type="Gene3D" id="3.40.1690.10">
    <property type="entry name" value="secretion proteins EscU"/>
    <property type="match status" value="1"/>
</dbReference>
<dbReference type="Pfam" id="PF01312">
    <property type="entry name" value="Bac_export_2"/>
    <property type="match status" value="1"/>
</dbReference>
<gene>
    <name evidence="2" type="ORF">DESUT3_36580</name>
</gene>